<dbReference type="OrthoDB" id="774313at2759"/>
<dbReference type="EMBL" id="BSYR01000031">
    <property type="protein sequence ID" value="GMI98052.1"/>
    <property type="molecule type" value="Genomic_DNA"/>
</dbReference>
<feature type="compositionally biased region" description="Pro residues" evidence="2">
    <location>
        <begin position="694"/>
        <end position="703"/>
    </location>
</feature>
<dbReference type="AlphaFoldDB" id="A0A9W7IJZ6"/>
<feature type="region of interest" description="Disordered" evidence="2">
    <location>
        <begin position="894"/>
        <end position="1001"/>
    </location>
</feature>
<feature type="region of interest" description="Disordered" evidence="2">
    <location>
        <begin position="1030"/>
        <end position="1060"/>
    </location>
</feature>
<feature type="compositionally biased region" description="Basic residues" evidence="2">
    <location>
        <begin position="336"/>
        <end position="348"/>
    </location>
</feature>
<feature type="coiled-coil region" evidence="1">
    <location>
        <begin position="24"/>
        <end position="222"/>
    </location>
</feature>
<dbReference type="PANTHER" id="PTHR35164:SF9">
    <property type="entry name" value="EXPRESSED PROTEIN"/>
    <property type="match status" value="1"/>
</dbReference>
<sequence length="1085" mass="122872">MSTAMVSENVTDIDTEVTELNDPLMSAIEELKKRERDIESLKKELAESKESEKAMTDLLLAQTMELEKTKVSLEESKEEIKILLENQEKHVTSSEVTEQSSISTGYDHSLVESLENELRSAKEDLAKAEEKAESLAEQVNVWKNELMNTMEAEENNKKAMDGLAQALQEVIAESTQTKDELSSTKTELETAKKEVGELKAKLKKAEEKCLDERKEADRQKNIAAKLRIEADETLVSRNDQAAGFVECIKKMEFERNFAQAECKKLQESLKEAGETISRSKEEIQRLRDIMKQALTEANVAKEAASIAREENSQLKDVLAQKEEALKLLYQESERRAKSKARARSRSPARKAALMTMKQYSEIEDSEQGKEHNDHDKESEQPTFRPRRSPSPLPMVRRPSMLTMRQYSELENSEQGKEHIDHDKESEQPTLRPRRSPSPLLMVRKAAMITMKQHSEMEVSDHDKESEQPAPKPRRPPSTIPPTLTTVRMSRSMTNLKECPVDSANHDKEHKDHDKESEQPDPRPLGPPLQIPATLSTAKMTRSMTNLKECSGMEDPEQGKKPMDSAHHDKEHNDHDKESEQPDPRPLVPPLPLPATLSTESMTNLKECSGTEDPEQGKKPMDSAHHDKEQKDDNKESEQQPTPSRSPSPSPATMTAMECSEIENSEHGKQQKSMDSAHHDKEQNDSDQESEQPEPKPSPPPLPATMPTNECSEKEDSEQDKKQKPIDSTHHDKEQKDDDKESEQQPTPTPLPATTTTTTNEWSEIYGPEQGKKPMDSAHHDNDHTDHYYETTGFCTPLESLSPLRATTPMEECLEMEDSEQYKEHKEPTPTPSMDDDEVDKLQKPIEQQPTPTPTPTPTMDPTHHNNEMEQPSTRLQWRMSLSRAKRSMSLTMKEFLAMENPETAKVQNPPDTDPTHSKPVELSSSSMHPDNEPKEHHEKEPQPCKRERLKPFNLPTIPNIPTNSCLVINFPPRPRGPEDQTRIPHIGSDDGSDSDEFDPLKGSIFDMAETPKDEVPPTLVPSNKASFYNADDELTNGEEGNHPESTSTHGEEEADRTRTRRFISKIGGLIGVRSFYYRREPTPLD</sequence>
<proteinExistence type="predicted"/>
<feature type="compositionally biased region" description="Polar residues" evidence="2">
    <location>
        <begin position="595"/>
        <end position="605"/>
    </location>
</feature>
<feature type="compositionally biased region" description="Basic and acidic residues" evidence="2">
    <location>
        <begin position="366"/>
        <end position="379"/>
    </location>
</feature>
<keyword evidence="4" id="KW-1185">Reference proteome</keyword>
<feature type="compositionally biased region" description="Basic and acidic residues" evidence="2">
    <location>
        <begin position="710"/>
        <end position="742"/>
    </location>
</feature>
<feature type="region of interest" description="Disordered" evidence="2">
    <location>
        <begin position="329"/>
        <end position="802"/>
    </location>
</feature>
<evidence type="ECO:0000313" key="4">
    <source>
        <dbReference type="Proteomes" id="UP001165190"/>
    </source>
</evidence>
<evidence type="ECO:0000256" key="2">
    <source>
        <dbReference type="SAM" id="MobiDB-lite"/>
    </source>
</evidence>
<feature type="compositionally biased region" description="Basic and acidic residues" evidence="2">
    <location>
        <begin position="769"/>
        <end position="788"/>
    </location>
</feature>
<feature type="compositionally biased region" description="Pro residues" evidence="2">
    <location>
        <begin position="583"/>
        <end position="592"/>
    </location>
</feature>
<feature type="compositionally biased region" description="Polar residues" evidence="2">
    <location>
        <begin position="532"/>
        <end position="547"/>
    </location>
</feature>
<evidence type="ECO:0000256" key="1">
    <source>
        <dbReference type="SAM" id="Coils"/>
    </source>
</evidence>
<feature type="compositionally biased region" description="Basic and acidic residues" evidence="2">
    <location>
        <begin position="929"/>
        <end position="950"/>
    </location>
</feature>
<reference evidence="3" key="1">
    <citation type="submission" date="2023-05" db="EMBL/GenBank/DDBJ databases">
        <title>Genome and transcriptome analyses reveal genes involved in the formation of fine ridges on petal epidermal cells in Hibiscus trionum.</title>
        <authorList>
            <person name="Koshimizu S."/>
            <person name="Masuda S."/>
            <person name="Ishii T."/>
            <person name="Shirasu K."/>
            <person name="Hoshino A."/>
            <person name="Arita M."/>
        </authorList>
    </citation>
    <scope>NUCLEOTIDE SEQUENCE</scope>
    <source>
        <strain evidence="3">Hamamatsu line</strain>
    </source>
</reference>
<feature type="compositionally biased region" description="Basic and acidic residues" evidence="2">
    <location>
        <begin position="614"/>
        <end position="637"/>
    </location>
</feature>
<evidence type="ECO:0000313" key="3">
    <source>
        <dbReference type="EMBL" id="GMI98052.1"/>
    </source>
</evidence>
<protein>
    <submittedName>
        <fullName evidence="3">Uncharacterized protein</fullName>
    </submittedName>
</protein>
<keyword evidence="1" id="KW-0175">Coiled coil</keyword>
<comment type="caution">
    <text evidence="3">The sequence shown here is derived from an EMBL/GenBank/DDBJ whole genome shotgun (WGS) entry which is preliminary data.</text>
</comment>
<organism evidence="3 4">
    <name type="scientific">Hibiscus trionum</name>
    <name type="common">Flower of an hour</name>
    <dbReference type="NCBI Taxonomy" id="183268"/>
    <lineage>
        <taxon>Eukaryota</taxon>
        <taxon>Viridiplantae</taxon>
        <taxon>Streptophyta</taxon>
        <taxon>Embryophyta</taxon>
        <taxon>Tracheophyta</taxon>
        <taxon>Spermatophyta</taxon>
        <taxon>Magnoliopsida</taxon>
        <taxon>eudicotyledons</taxon>
        <taxon>Gunneridae</taxon>
        <taxon>Pentapetalae</taxon>
        <taxon>rosids</taxon>
        <taxon>malvids</taxon>
        <taxon>Malvales</taxon>
        <taxon>Malvaceae</taxon>
        <taxon>Malvoideae</taxon>
        <taxon>Hibiscus</taxon>
    </lineage>
</organism>
<gene>
    <name evidence="3" type="ORF">HRI_003474500</name>
</gene>
<accession>A0A9W7IJZ6</accession>
<feature type="compositionally biased region" description="Basic and acidic residues" evidence="2">
    <location>
        <begin position="674"/>
        <end position="683"/>
    </location>
</feature>
<dbReference type="Proteomes" id="UP001165190">
    <property type="component" value="Unassembled WGS sequence"/>
</dbReference>
<feature type="compositionally biased region" description="Basic and acidic residues" evidence="2">
    <location>
        <begin position="503"/>
        <end position="520"/>
    </location>
</feature>
<feature type="compositionally biased region" description="Basic and acidic residues" evidence="2">
    <location>
        <begin position="556"/>
        <end position="582"/>
    </location>
</feature>
<feature type="compositionally biased region" description="Basic and acidic residues" evidence="2">
    <location>
        <begin position="413"/>
        <end position="426"/>
    </location>
</feature>
<feature type="region of interest" description="Disordered" evidence="2">
    <location>
        <begin position="815"/>
        <end position="878"/>
    </location>
</feature>
<name>A0A9W7IJZ6_HIBTR</name>
<dbReference type="PANTHER" id="PTHR35164">
    <property type="entry name" value="EXPRESSED PROTEIN"/>
    <property type="match status" value="1"/>
</dbReference>
<feature type="compositionally biased region" description="Basic and acidic residues" evidence="2">
    <location>
        <begin position="452"/>
        <end position="466"/>
    </location>
</feature>